<dbReference type="Proteomes" id="UP000186594">
    <property type="component" value="Unassembled WGS sequence"/>
</dbReference>
<feature type="compositionally biased region" description="Basic and acidic residues" evidence="1">
    <location>
        <begin position="301"/>
        <end position="311"/>
    </location>
</feature>
<evidence type="ECO:0000256" key="1">
    <source>
        <dbReference type="SAM" id="MobiDB-lite"/>
    </source>
</evidence>
<reference evidence="2 3" key="1">
    <citation type="submission" date="2016-04" db="EMBL/GenBank/DDBJ databases">
        <title>Evolutionary innovation and constraint leading to complex multicellularity in the Ascomycota.</title>
        <authorList>
            <person name="Cisse O."/>
            <person name="Nguyen A."/>
            <person name="Hewitt D.A."/>
            <person name="Jedd G."/>
            <person name="Stajich J.E."/>
        </authorList>
    </citation>
    <scope>NUCLEOTIDE SEQUENCE [LARGE SCALE GENOMIC DNA]</scope>
    <source>
        <strain evidence="2 3">DAH-3</strain>
    </source>
</reference>
<name>A0A1U7LRG7_NEOID</name>
<proteinExistence type="predicted"/>
<gene>
    <name evidence="2" type="ORF">NEOLI_003209</name>
</gene>
<evidence type="ECO:0000313" key="2">
    <source>
        <dbReference type="EMBL" id="OLL25173.1"/>
    </source>
</evidence>
<sequence length="374" mass="41365">MKNYTVLERQFHLLRPRRFSANFSFANLAMQFAKTFGLLCALVAPERHQTSCQAWLLHAALQPRALAHPPAGQEQFAVVDRSTVKVMNAAPLRKQHGYARQFTATTTRHTATATASITIRHGRNAAAHAARYPGAAADVIPPSNEMPTTLAARYHSYETFDLNYPSYQSQQEFFAQADRQLPKQAAAHQPPPSRAYPPHIPVAGSRTNTATDKSTTPGFPTSTPQGRIAAHALYPQARNGVYDGRRMRQPEPVNSSVSTRPDEVTGNLQKDAPKRVVNTPGQSRPPPPPSWNSLNKNIPKNKPEGELKDASDSTTHPQNNDLLTQIPGFNHKTDLKKLISQKEPRNEVNEEDNEIPLGKFEGELKDTSDSIPNL</sequence>
<dbReference type="EMBL" id="LXFE01000480">
    <property type="protein sequence ID" value="OLL25173.1"/>
    <property type="molecule type" value="Genomic_DNA"/>
</dbReference>
<evidence type="ECO:0000313" key="3">
    <source>
        <dbReference type="Proteomes" id="UP000186594"/>
    </source>
</evidence>
<feature type="compositionally biased region" description="Polar residues" evidence="1">
    <location>
        <begin position="205"/>
        <end position="225"/>
    </location>
</feature>
<dbReference type="AlphaFoldDB" id="A0A1U7LRG7"/>
<organism evidence="2 3">
    <name type="scientific">Neolecta irregularis (strain DAH-3)</name>
    <dbReference type="NCBI Taxonomy" id="1198029"/>
    <lineage>
        <taxon>Eukaryota</taxon>
        <taxon>Fungi</taxon>
        <taxon>Dikarya</taxon>
        <taxon>Ascomycota</taxon>
        <taxon>Taphrinomycotina</taxon>
        <taxon>Neolectales</taxon>
        <taxon>Neolectaceae</taxon>
        <taxon>Neolecta</taxon>
    </lineage>
</organism>
<feature type="compositionally biased region" description="Pro residues" evidence="1">
    <location>
        <begin position="189"/>
        <end position="200"/>
    </location>
</feature>
<feature type="region of interest" description="Disordered" evidence="1">
    <location>
        <begin position="179"/>
        <end position="374"/>
    </location>
</feature>
<feature type="compositionally biased region" description="Basic and acidic residues" evidence="1">
    <location>
        <begin position="331"/>
        <end position="348"/>
    </location>
</feature>
<keyword evidence="3" id="KW-1185">Reference proteome</keyword>
<comment type="caution">
    <text evidence="2">The sequence shown here is derived from an EMBL/GenBank/DDBJ whole genome shotgun (WGS) entry which is preliminary data.</text>
</comment>
<feature type="compositionally biased region" description="Polar residues" evidence="1">
    <location>
        <begin position="312"/>
        <end position="323"/>
    </location>
</feature>
<accession>A0A1U7LRG7</accession>
<feature type="non-terminal residue" evidence="2">
    <location>
        <position position="374"/>
    </location>
</feature>
<protein>
    <submittedName>
        <fullName evidence="2">Uncharacterized protein</fullName>
    </submittedName>
</protein>